<keyword evidence="5 8" id="KW-1133">Transmembrane helix</keyword>
<dbReference type="AlphaFoldDB" id="A0A4Q0A2K9"/>
<accession>A0A4Q0A2K9</accession>
<evidence type="ECO:0000256" key="3">
    <source>
        <dbReference type="ARBA" id="ARBA00022692"/>
    </source>
</evidence>
<feature type="transmembrane region" description="Helical" evidence="8">
    <location>
        <begin position="638"/>
        <end position="662"/>
    </location>
</feature>
<dbReference type="Pfam" id="PF13517">
    <property type="entry name" value="FG-GAP_3"/>
    <property type="match status" value="2"/>
</dbReference>
<protein>
    <recommendedName>
        <fullName evidence="10">T-cell immunomodulatory protein TIP C2 domain-containing protein</fullName>
    </recommendedName>
</protein>
<comment type="subcellular location">
    <subcellularLocation>
        <location evidence="1">Membrane</location>
        <topology evidence="1">Single-pass type I membrane protein</topology>
    </subcellularLocation>
</comment>
<feature type="signal peptide" evidence="9">
    <location>
        <begin position="1"/>
        <end position="21"/>
    </location>
</feature>
<evidence type="ECO:0000256" key="2">
    <source>
        <dbReference type="ARBA" id="ARBA00006496"/>
    </source>
</evidence>
<dbReference type="GO" id="GO:0005886">
    <property type="term" value="C:plasma membrane"/>
    <property type="evidence" value="ECO:0007669"/>
    <property type="project" value="TreeGrafter"/>
</dbReference>
<dbReference type="Pfam" id="PF23122">
    <property type="entry name" value="C2_ITFG1"/>
    <property type="match status" value="1"/>
</dbReference>
<evidence type="ECO:0000256" key="5">
    <source>
        <dbReference type="ARBA" id="ARBA00022989"/>
    </source>
</evidence>
<keyword evidence="7" id="KW-0325">Glycoprotein</keyword>
<keyword evidence="4 9" id="KW-0732">Signal</keyword>
<dbReference type="PANTHER" id="PTHR13412">
    <property type="entry name" value="T-CELL IMMUNOMODULATORY PROTEIN HOMOLOG"/>
    <property type="match status" value="1"/>
</dbReference>
<dbReference type="EMBL" id="ML002227">
    <property type="protein sequence ID" value="RKP40068.1"/>
    <property type="molecule type" value="Genomic_DNA"/>
</dbReference>
<evidence type="ECO:0000313" key="12">
    <source>
        <dbReference type="Proteomes" id="UP000268162"/>
    </source>
</evidence>
<evidence type="ECO:0000259" key="10">
    <source>
        <dbReference type="Pfam" id="PF23122"/>
    </source>
</evidence>
<keyword evidence="6 8" id="KW-0472">Membrane</keyword>
<dbReference type="PANTHER" id="PTHR13412:SF0">
    <property type="entry name" value="T-CELL IMMUNOMODULATORY PROTEIN"/>
    <property type="match status" value="1"/>
</dbReference>
<evidence type="ECO:0000256" key="6">
    <source>
        <dbReference type="ARBA" id="ARBA00023136"/>
    </source>
</evidence>
<keyword evidence="3 8" id="KW-0812">Transmembrane</keyword>
<gene>
    <name evidence="11" type="ORF">BJ085DRAFT_34212</name>
</gene>
<feature type="domain" description="T-cell immunomodulatory protein TIP C2" evidence="10">
    <location>
        <begin position="531"/>
        <end position="631"/>
    </location>
</feature>
<dbReference type="InterPro" id="IPR024881">
    <property type="entry name" value="Tip"/>
</dbReference>
<evidence type="ECO:0000256" key="8">
    <source>
        <dbReference type="SAM" id="Phobius"/>
    </source>
</evidence>
<dbReference type="InterPro" id="IPR013517">
    <property type="entry name" value="FG-GAP"/>
</dbReference>
<comment type="similarity">
    <text evidence="2">Belongs to the TIP family.</text>
</comment>
<sequence>MRITALLGCLSLASVVTLASGQAATRRKWRFPKSGLYPVPDVGLSGVTGQVAAFGDFNYDKNTDLFILSSSQREIDVYTWDSKEGGFNKADGAHLDLTQRSLDSDPSIQATSLIPGDFNYDGQLDLLVIGQVDPQDDANGPLYMKIYLGNGQGGFEPNPSILSPASSAHPVLFDSNGDMTTDLLGFVQSDGKDIVKLWKNHAKDYGSAPLFTLEDITLWSDQNESLCKFNHPHSNAWLDLNGDCQADLFVTCQGASATDIIYQIWTNSNEKGLVFARSGSLPAHAGPVSFADMDGDGAVDMVFPTCDPGDKSGACQIHIVYNQQTPPCGPNQATSCHRVTDLCIADPQFKFDTEASESNDHHVIIQLHDLLPEETLVLQDPDFRGANSLRIQLGDFNYDGFADAMLTTRKNDGGTDQTAIRLLYSIQCSGNLCSTGATTTRRRTLALMVDGVSDLAMEKGLRTGLFFDLDDDGTLDIIQLQSPQDHSGTWHSQFMFNNFFKDAFFAKTLMLNGVCLKWCPGGHPDSPRAPPYGVNYPGATIKYTIVDNVGTKRVTQLAQLPQSNYMARLTPYNLFGLGRTNNYVEELVVGSNYNQSRSHRMWSGVIPNSQLVISPWQGSSKDAESWSIELYINISSSALGVLVVLLVTIFVLAATVLVLNWFEKREDKREKDRTLHVINFDAL</sequence>
<reference evidence="12" key="1">
    <citation type="journal article" date="2018" name="Nat. Microbiol.">
        <title>Leveraging single-cell genomics to expand the fungal tree of life.</title>
        <authorList>
            <person name="Ahrendt S.R."/>
            <person name="Quandt C.A."/>
            <person name="Ciobanu D."/>
            <person name="Clum A."/>
            <person name="Salamov A."/>
            <person name="Andreopoulos B."/>
            <person name="Cheng J.F."/>
            <person name="Woyke T."/>
            <person name="Pelin A."/>
            <person name="Henrissat B."/>
            <person name="Reynolds N.K."/>
            <person name="Benny G.L."/>
            <person name="Smith M.E."/>
            <person name="James T.Y."/>
            <person name="Grigoriev I.V."/>
        </authorList>
    </citation>
    <scope>NUCLEOTIDE SEQUENCE [LARGE SCALE GENOMIC DNA]</scope>
    <source>
        <strain evidence="12">RSA 468</strain>
    </source>
</reference>
<organism evidence="11 12">
    <name type="scientific">Dimargaris cristalligena</name>
    <dbReference type="NCBI Taxonomy" id="215637"/>
    <lineage>
        <taxon>Eukaryota</taxon>
        <taxon>Fungi</taxon>
        <taxon>Fungi incertae sedis</taxon>
        <taxon>Zoopagomycota</taxon>
        <taxon>Kickxellomycotina</taxon>
        <taxon>Dimargaritomycetes</taxon>
        <taxon>Dimargaritales</taxon>
        <taxon>Dimargaritaceae</taxon>
        <taxon>Dimargaris</taxon>
    </lineage>
</organism>
<dbReference type="InterPro" id="IPR057089">
    <property type="entry name" value="C2_TIP"/>
</dbReference>
<evidence type="ECO:0000256" key="9">
    <source>
        <dbReference type="SAM" id="SignalP"/>
    </source>
</evidence>
<evidence type="ECO:0000256" key="4">
    <source>
        <dbReference type="ARBA" id="ARBA00022729"/>
    </source>
</evidence>
<feature type="chain" id="PRO_5020689300" description="T-cell immunomodulatory protein TIP C2 domain-containing protein" evidence="9">
    <location>
        <begin position="22"/>
        <end position="683"/>
    </location>
</feature>
<proteinExistence type="inferred from homology"/>
<dbReference type="Proteomes" id="UP000268162">
    <property type="component" value="Unassembled WGS sequence"/>
</dbReference>
<name>A0A4Q0A2K9_9FUNG</name>
<evidence type="ECO:0000313" key="11">
    <source>
        <dbReference type="EMBL" id="RKP40068.1"/>
    </source>
</evidence>
<evidence type="ECO:0000256" key="1">
    <source>
        <dbReference type="ARBA" id="ARBA00004479"/>
    </source>
</evidence>
<dbReference type="InterPro" id="IPR028994">
    <property type="entry name" value="Integrin_alpha_N"/>
</dbReference>
<evidence type="ECO:0000256" key="7">
    <source>
        <dbReference type="ARBA" id="ARBA00023180"/>
    </source>
</evidence>
<dbReference type="SUPFAM" id="SSF69318">
    <property type="entry name" value="Integrin alpha N-terminal domain"/>
    <property type="match status" value="2"/>
</dbReference>
<keyword evidence="12" id="KW-1185">Reference proteome</keyword>